<protein>
    <recommendedName>
        <fullName evidence="4">DUF4156 domain-containing protein</fullName>
    </recommendedName>
</protein>
<name>A0ABW7FUH9_9BURK</name>
<proteinExistence type="predicted"/>
<feature type="signal peptide" evidence="1">
    <location>
        <begin position="1"/>
        <end position="21"/>
    </location>
</feature>
<comment type="caution">
    <text evidence="2">The sequence shown here is derived from an EMBL/GenBank/DDBJ whole genome shotgun (WGS) entry which is preliminary data.</text>
</comment>
<evidence type="ECO:0000313" key="3">
    <source>
        <dbReference type="Proteomes" id="UP001606099"/>
    </source>
</evidence>
<evidence type="ECO:0008006" key="4">
    <source>
        <dbReference type="Google" id="ProtNLM"/>
    </source>
</evidence>
<evidence type="ECO:0000256" key="1">
    <source>
        <dbReference type="SAM" id="SignalP"/>
    </source>
</evidence>
<dbReference type="EMBL" id="JBIGHZ010000002">
    <property type="protein sequence ID" value="MFG6447964.1"/>
    <property type="molecule type" value="Genomic_DNA"/>
</dbReference>
<keyword evidence="1" id="KW-0732">Signal</keyword>
<keyword evidence="3" id="KW-1185">Reference proteome</keyword>
<gene>
    <name evidence="2" type="ORF">ACG0Z6_06845</name>
</gene>
<evidence type="ECO:0000313" key="2">
    <source>
        <dbReference type="EMBL" id="MFG6447964.1"/>
    </source>
</evidence>
<reference evidence="2 3" key="1">
    <citation type="submission" date="2024-08" db="EMBL/GenBank/DDBJ databases">
        <authorList>
            <person name="Lu H."/>
        </authorList>
    </citation>
    <scope>NUCLEOTIDE SEQUENCE [LARGE SCALE GENOMIC DNA]</scope>
    <source>
        <strain evidence="2 3">BYS180W</strain>
    </source>
</reference>
<accession>A0ABW7FUH9</accession>
<sequence length="64" mass="6831">MNLTRALSLSAVVATAVLCSACISVERQSVVDQEKQLERMTEQAVKACGAGNVKEVSNKGFTCR</sequence>
<organism evidence="2 3">
    <name type="scientific">Roseateles rivi</name>
    <dbReference type="NCBI Taxonomy" id="3299028"/>
    <lineage>
        <taxon>Bacteria</taxon>
        <taxon>Pseudomonadati</taxon>
        <taxon>Pseudomonadota</taxon>
        <taxon>Betaproteobacteria</taxon>
        <taxon>Burkholderiales</taxon>
        <taxon>Sphaerotilaceae</taxon>
        <taxon>Roseateles</taxon>
    </lineage>
</organism>
<dbReference type="Proteomes" id="UP001606099">
    <property type="component" value="Unassembled WGS sequence"/>
</dbReference>
<dbReference type="RefSeq" id="WP_394459806.1">
    <property type="nucleotide sequence ID" value="NZ_JBIGHZ010000002.1"/>
</dbReference>
<feature type="chain" id="PRO_5045301540" description="DUF4156 domain-containing protein" evidence="1">
    <location>
        <begin position="22"/>
        <end position="64"/>
    </location>
</feature>